<dbReference type="SUPFAM" id="SSF158745">
    <property type="entry name" value="LanC-like"/>
    <property type="match status" value="1"/>
</dbReference>
<protein>
    <recommendedName>
        <fullName evidence="4">Lanthionine synthetase</fullName>
    </recommendedName>
</protein>
<sequence length="425" mass="46894">MFENTSTTYYKSPSVMVSVKTATSVIDKIQQIEQALFADYQTEVAAGKAQVSLMNGVSGLALFYYELYDYSQDEQYQQKALDVINHVLQQLQEHVGSFAYCDGLAGPAYLFNYLRQKGFLGSSIDNLLLDADHVLIAMMQRLLKQANLDFLHGALGMGHYLLARLALAPERAELIEACEALVDGIAQQVETGLAYNEFVPGYTDEEARYVNCGMAHGVVANLMLLVKYLPLAPQPERVRAVLQATQQLLRRYRSADDTTLSAYPSIVMIKEYGIETYYGIPLGWCYGDTTVSLGLYHVGQALGDDALVAEAQALAERATRRATPATALTYDAGFCHGSSSVAHTYRKWLQYSGDESFRYHYQAWIAQTLALGHHPGGPGGYLKFAGEGHELKYGLLDGAIGVALVLLDSLRPEAPSDWDQFFLLS</sequence>
<dbReference type="AlphaFoldDB" id="A0A418QN57"/>
<feature type="binding site" evidence="1">
    <location>
        <position position="336"/>
    </location>
    <ligand>
        <name>Zn(2+)</name>
        <dbReference type="ChEBI" id="CHEBI:29105"/>
    </ligand>
</feature>
<proteinExistence type="predicted"/>
<gene>
    <name evidence="2" type="ORF">D0T11_18220</name>
</gene>
<dbReference type="PRINTS" id="PR01955">
    <property type="entry name" value="LANCFRANKIA"/>
</dbReference>
<dbReference type="SMART" id="SM01260">
    <property type="entry name" value="LANC_like"/>
    <property type="match status" value="1"/>
</dbReference>
<evidence type="ECO:0000256" key="1">
    <source>
        <dbReference type="PIRSR" id="PIRSR607822-1"/>
    </source>
</evidence>
<dbReference type="Gene3D" id="1.50.10.20">
    <property type="match status" value="1"/>
</dbReference>
<keyword evidence="1" id="KW-0862">Zinc</keyword>
<evidence type="ECO:0000313" key="3">
    <source>
        <dbReference type="Proteomes" id="UP000284250"/>
    </source>
</evidence>
<dbReference type="EMBL" id="QYCN01000037">
    <property type="protein sequence ID" value="RIY06687.1"/>
    <property type="molecule type" value="Genomic_DNA"/>
</dbReference>
<comment type="caution">
    <text evidence="2">The sequence shown here is derived from an EMBL/GenBank/DDBJ whole genome shotgun (WGS) entry which is preliminary data.</text>
</comment>
<dbReference type="Proteomes" id="UP000284250">
    <property type="component" value="Unassembled WGS sequence"/>
</dbReference>
<organism evidence="2 3">
    <name type="scientific">Hymenobacter rubripertinctus</name>
    <dbReference type="NCBI Taxonomy" id="2029981"/>
    <lineage>
        <taxon>Bacteria</taxon>
        <taxon>Pseudomonadati</taxon>
        <taxon>Bacteroidota</taxon>
        <taxon>Cytophagia</taxon>
        <taxon>Cytophagales</taxon>
        <taxon>Hymenobacteraceae</taxon>
        <taxon>Hymenobacter</taxon>
    </lineage>
</organism>
<keyword evidence="1" id="KW-0479">Metal-binding</keyword>
<dbReference type="InterPro" id="IPR007822">
    <property type="entry name" value="LANC-like"/>
</dbReference>
<dbReference type="GO" id="GO:0046872">
    <property type="term" value="F:metal ion binding"/>
    <property type="evidence" value="ECO:0007669"/>
    <property type="project" value="UniProtKB-KW"/>
</dbReference>
<accession>A0A418QN57</accession>
<dbReference type="CDD" id="cd04793">
    <property type="entry name" value="LanC"/>
    <property type="match status" value="1"/>
</dbReference>
<reference evidence="2 3" key="1">
    <citation type="submission" date="2019-01" db="EMBL/GenBank/DDBJ databases">
        <title>Hymenobacter humicola sp. nov., isolated from soils in Antarctica.</title>
        <authorList>
            <person name="Sedlacek I."/>
            <person name="Holochova P."/>
            <person name="Kralova S."/>
            <person name="Pantucek R."/>
            <person name="Stankova E."/>
            <person name="Vrbovska V."/>
            <person name="Kristofova L."/>
            <person name="Svec P."/>
            <person name="Busse H.-J."/>
        </authorList>
    </citation>
    <scope>NUCLEOTIDE SEQUENCE [LARGE SCALE GENOMIC DNA]</scope>
    <source>
        <strain evidence="2 3">CCM 8852</strain>
    </source>
</reference>
<dbReference type="PRINTS" id="PR01950">
    <property type="entry name" value="LANCSUPER"/>
</dbReference>
<dbReference type="GO" id="GO:0031179">
    <property type="term" value="P:peptide modification"/>
    <property type="evidence" value="ECO:0007669"/>
    <property type="project" value="InterPro"/>
</dbReference>
<keyword evidence="3" id="KW-1185">Reference proteome</keyword>
<feature type="binding site" evidence="1">
    <location>
        <position position="285"/>
    </location>
    <ligand>
        <name>Zn(2+)</name>
        <dbReference type="ChEBI" id="CHEBI:29105"/>
    </ligand>
</feature>
<dbReference type="Pfam" id="PF05147">
    <property type="entry name" value="LANC_like"/>
    <property type="match status" value="1"/>
</dbReference>
<name>A0A418QN57_9BACT</name>
<evidence type="ECO:0008006" key="4">
    <source>
        <dbReference type="Google" id="ProtNLM"/>
    </source>
</evidence>
<evidence type="ECO:0000313" key="2">
    <source>
        <dbReference type="EMBL" id="RIY06687.1"/>
    </source>
</evidence>
<dbReference type="InterPro" id="IPR033889">
    <property type="entry name" value="LanC"/>
</dbReference>
<feature type="binding site" evidence="1">
    <location>
        <position position="335"/>
    </location>
    <ligand>
        <name>Zn(2+)</name>
        <dbReference type="ChEBI" id="CHEBI:29105"/>
    </ligand>
</feature>